<dbReference type="AlphaFoldDB" id="A0A9P4R1A5"/>
<dbReference type="InterPro" id="IPR012338">
    <property type="entry name" value="Beta-lactam/transpept-like"/>
</dbReference>
<accession>A0A9P4R1A5</accession>
<gene>
    <name evidence="5" type="ORF">EJ04DRAFT_601435</name>
</gene>
<evidence type="ECO:0000256" key="2">
    <source>
        <dbReference type="ARBA" id="ARBA00022801"/>
    </source>
</evidence>
<dbReference type="PANTHER" id="PTHR43283">
    <property type="entry name" value="BETA-LACTAMASE-RELATED"/>
    <property type="match status" value="1"/>
</dbReference>
<feature type="compositionally biased region" description="Polar residues" evidence="3">
    <location>
        <begin position="37"/>
        <end position="58"/>
    </location>
</feature>
<feature type="region of interest" description="Disordered" evidence="3">
    <location>
        <begin position="1"/>
        <end position="62"/>
    </location>
</feature>
<comment type="similarity">
    <text evidence="1">Belongs to the class-A beta-lactamase family.</text>
</comment>
<comment type="caution">
    <text evidence="5">The sequence shown here is derived from an EMBL/GenBank/DDBJ whole genome shotgun (WGS) entry which is preliminary data.</text>
</comment>
<evidence type="ECO:0000313" key="6">
    <source>
        <dbReference type="Proteomes" id="UP000799444"/>
    </source>
</evidence>
<dbReference type="OrthoDB" id="428260at2759"/>
<dbReference type="Proteomes" id="UP000799444">
    <property type="component" value="Unassembled WGS sequence"/>
</dbReference>
<dbReference type="Gene3D" id="3.40.710.10">
    <property type="entry name" value="DD-peptidase/beta-lactamase superfamily"/>
    <property type="match status" value="1"/>
</dbReference>
<sequence length="397" mass="42959">MPSSNTTPPSSPTISTGPLSQQSTAMVFPPSPPHPPTNLSGDTIYSNAMGRFSTTEPTPLTLDSPMRIGSLTQFQTSLACIIAIEKGLFTLDTNARDLLPQLHDLDVLIGFEATSSRPRKPITKPCRASITVRQLLTHTSGLAHDHQHEALQEWAAWHAVNGGPPAGEKPLMHEPGQAWFYGSGMRWVGMLIERMSGQTLEAFFQEHIWGKLGMRGTSFKAPREAHSECCGSTGLYSTVADCTKVLRAVARRDPGLMRAESYDLLTSPQLEDGGKVVEWMRMTGKEGFAQTWDEGAEGTFGFGSAIAGRDFGERRKKGSCSWSGLPGTHCWLDKESGVGGLLTTRVLPPGDSMVTELLVEVEKCVYKHEVDTVPISVPVSVPAVESVSWGCGWSTGC</sequence>
<evidence type="ECO:0000259" key="4">
    <source>
        <dbReference type="Pfam" id="PF00144"/>
    </source>
</evidence>
<dbReference type="InterPro" id="IPR001466">
    <property type="entry name" value="Beta-lactam-related"/>
</dbReference>
<feature type="domain" description="Beta-lactamase-related" evidence="4">
    <location>
        <begin position="41"/>
        <end position="351"/>
    </location>
</feature>
<protein>
    <submittedName>
        <fullName evidence="5">Beta-lactamase/transpeptidase-like protein</fullName>
    </submittedName>
</protein>
<organism evidence="5 6">
    <name type="scientific">Polyplosphaeria fusca</name>
    <dbReference type="NCBI Taxonomy" id="682080"/>
    <lineage>
        <taxon>Eukaryota</taxon>
        <taxon>Fungi</taxon>
        <taxon>Dikarya</taxon>
        <taxon>Ascomycota</taxon>
        <taxon>Pezizomycotina</taxon>
        <taxon>Dothideomycetes</taxon>
        <taxon>Pleosporomycetidae</taxon>
        <taxon>Pleosporales</taxon>
        <taxon>Tetraplosphaeriaceae</taxon>
        <taxon>Polyplosphaeria</taxon>
    </lineage>
</organism>
<name>A0A9P4R1A5_9PLEO</name>
<proteinExistence type="inferred from homology"/>
<keyword evidence="2" id="KW-0378">Hydrolase</keyword>
<dbReference type="SUPFAM" id="SSF56601">
    <property type="entry name" value="beta-lactamase/transpeptidase-like"/>
    <property type="match status" value="1"/>
</dbReference>
<evidence type="ECO:0000313" key="5">
    <source>
        <dbReference type="EMBL" id="KAF2735220.1"/>
    </source>
</evidence>
<dbReference type="InterPro" id="IPR050789">
    <property type="entry name" value="Diverse_Enzym_Activities"/>
</dbReference>
<dbReference type="Pfam" id="PF00144">
    <property type="entry name" value="Beta-lactamase"/>
    <property type="match status" value="1"/>
</dbReference>
<dbReference type="GO" id="GO:0016787">
    <property type="term" value="F:hydrolase activity"/>
    <property type="evidence" value="ECO:0007669"/>
    <property type="project" value="UniProtKB-KW"/>
</dbReference>
<keyword evidence="6" id="KW-1185">Reference proteome</keyword>
<evidence type="ECO:0000256" key="3">
    <source>
        <dbReference type="SAM" id="MobiDB-lite"/>
    </source>
</evidence>
<evidence type="ECO:0000256" key="1">
    <source>
        <dbReference type="ARBA" id="ARBA00009009"/>
    </source>
</evidence>
<dbReference type="EMBL" id="ML996138">
    <property type="protein sequence ID" value="KAF2735220.1"/>
    <property type="molecule type" value="Genomic_DNA"/>
</dbReference>
<dbReference type="PANTHER" id="PTHR43283:SF17">
    <property type="entry name" value="(LOVD), PUTATIVE (AFU_ORTHOLOGUE AFUA_5G00920)-RELATED"/>
    <property type="match status" value="1"/>
</dbReference>
<reference evidence="5" key="1">
    <citation type="journal article" date="2020" name="Stud. Mycol.">
        <title>101 Dothideomycetes genomes: a test case for predicting lifestyles and emergence of pathogens.</title>
        <authorList>
            <person name="Haridas S."/>
            <person name="Albert R."/>
            <person name="Binder M."/>
            <person name="Bloem J."/>
            <person name="Labutti K."/>
            <person name="Salamov A."/>
            <person name="Andreopoulos B."/>
            <person name="Baker S."/>
            <person name="Barry K."/>
            <person name="Bills G."/>
            <person name="Bluhm B."/>
            <person name="Cannon C."/>
            <person name="Castanera R."/>
            <person name="Culley D."/>
            <person name="Daum C."/>
            <person name="Ezra D."/>
            <person name="Gonzalez J."/>
            <person name="Henrissat B."/>
            <person name="Kuo A."/>
            <person name="Liang C."/>
            <person name="Lipzen A."/>
            <person name="Lutzoni F."/>
            <person name="Magnuson J."/>
            <person name="Mondo S."/>
            <person name="Nolan M."/>
            <person name="Ohm R."/>
            <person name="Pangilinan J."/>
            <person name="Park H.-J."/>
            <person name="Ramirez L."/>
            <person name="Alfaro M."/>
            <person name="Sun H."/>
            <person name="Tritt A."/>
            <person name="Yoshinaga Y."/>
            <person name="Zwiers L.-H."/>
            <person name="Turgeon B."/>
            <person name="Goodwin S."/>
            <person name="Spatafora J."/>
            <person name="Crous P."/>
            <person name="Grigoriev I."/>
        </authorList>
    </citation>
    <scope>NUCLEOTIDE SEQUENCE</scope>
    <source>
        <strain evidence="5">CBS 125425</strain>
    </source>
</reference>
<feature type="compositionally biased region" description="Low complexity" evidence="3">
    <location>
        <begin position="1"/>
        <end position="20"/>
    </location>
</feature>